<organism evidence="2 4">
    <name type="scientific">Rubrobacter radiotolerans</name>
    <name type="common">Arthrobacter radiotolerans</name>
    <dbReference type="NCBI Taxonomy" id="42256"/>
    <lineage>
        <taxon>Bacteria</taxon>
        <taxon>Bacillati</taxon>
        <taxon>Actinomycetota</taxon>
        <taxon>Rubrobacteria</taxon>
        <taxon>Rubrobacterales</taxon>
        <taxon>Rubrobacteraceae</taxon>
        <taxon>Rubrobacter</taxon>
    </lineage>
</organism>
<dbReference type="Proteomes" id="UP000025229">
    <property type="component" value="Chromosome"/>
</dbReference>
<keyword evidence="3" id="KW-0328">Glycosyltransferase</keyword>
<reference evidence="3" key="2">
    <citation type="submission" date="2023-11" db="EMBL/GenBank/DDBJ databases">
        <title>MicrobeMod: A computational toolkit for identifying prokaryotic methylation and restriction-modification with nanopore sequencing.</title>
        <authorList>
            <person name="Crits-Christoph A."/>
            <person name="Kang S.C."/>
            <person name="Lee H."/>
            <person name="Ostrov N."/>
        </authorList>
    </citation>
    <scope>NUCLEOTIDE SEQUENCE</scope>
    <source>
        <strain evidence="3">ATCC 51242</strain>
    </source>
</reference>
<dbReference type="OrthoDB" id="2676521at2"/>
<dbReference type="InterPro" id="IPR001173">
    <property type="entry name" value="Glyco_trans_2-like"/>
</dbReference>
<dbReference type="Pfam" id="PF00535">
    <property type="entry name" value="Glycos_transf_2"/>
    <property type="match status" value="1"/>
</dbReference>
<dbReference type="HOGENOM" id="CLU_902797_0_0_11"/>
<dbReference type="PANTHER" id="PTHR43685:SF2">
    <property type="entry name" value="GLYCOSYLTRANSFERASE 2-LIKE DOMAIN-CONTAINING PROTEIN"/>
    <property type="match status" value="1"/>
</dbReference>
<sequence>MSPRATVLVPTHDHFYTLPYAVRSALRQTVEDIEVFVIGDGVPEETRAVISGLQREDDRLRFFDNPKGPRHGEIHRHAALEEARGEVVCYLSDDDLWLPNHVEVMLEVLRDADLAGASHVQVRADGSIKPTSSNLALPYYRKRMLSAKRGVNRVPLSCAAHTLAKYRELPYGWRTTPPESSTDLYMWQQFLVDESCRAASAGMTTVVQFASPQRKHWDIRRREAEIESWSRRLHDETSRTEFYLQVLDRVLRVRANTMAKNDTLIESYERRLRDCNRRLKSVVESRSWRLVSALKGVVYRASGRRRAR</sequence>
<dbReference type="eggNOG" id="COG0463">
    <property type="taxonomic scope" value="Bacteria"/>
</dbReference>
<reference evidence="2 4" key="1">
    <citation type="submission" date="2014-03" db="EMBL/GenBank/DDBJ databases">
        <title>Complete genome sequence of the Radio-Resistant Rubrobacter radiotolerans RSPS-4.</title>
        <authorList>
            <person name="Egas C.C."/>
            <person name="Barroso C.C."/>
            <person name="Froufe H.J.C."/>
            <person name="Pacheco J.J."/>
            <person name="Albuquerque L.L."/>
            <person name="da Costa M.M.S."/>
        </authorList>
    </citation>
    <scope>NUCLEOTIDE SEQUENCE [LARGE SCALE GENOMIC DNA]</scope>
    <source>
        <strain evidence="2 4">RSPS-4</strain>
    </source>
</reference>
<evidence type="ECO:0000313" key="4">
    <source>
        <dbReference type="Proteomes" id="UP000025229"/>
    </source>
</evidence>
<dbReference type="KEGG" id="rrd:RradSPS_2710"/>
<dbReference type="Proteomes" id="UP001281130">
    <property type="component" value="Unassembled WGS sequence"/>
</dbReference>
<protein>
    <submittedName>
        <fullName evidence="2">Glycosyl transferase family 2</fullName>
    </submittedName>
    <submittedName>
        <fullName evidence="3">Glycosyltransferase family 2 protein</fullName>
        <ecNumber evidence="3">2.4.-.-</ecNumber>
    </submittedName>
</protein>
<proteinExistence type="predicted"/>
<dbReference type="EMBL" id="JAWXXX010000001">
    <property type="protein sequence ID" value="MDX5892632.1"/>
    <property type="molecule type" value="Genomic_DNA"/>
</dbReference>
<accession>A0A023X6M9</accession>
<dbReference type="GO" id="GO:0016757">
    <property type="term" value="F:glycosyltransferase activity"/>
    <property type="evidence" value="ECO:0007669"/>
    <property type="project" value="UniProtKB-KW"/>
</dbReference>
<evidence type="ECO:0000313" key="3">
    <source>
        <dbReference type="EMBL" id="MDX5892632.1"/>
    </source>
</evidence>
<dbReference type="RefSeq" id="WP_051589863.1">
    <property type="nucleotide sequence ID" value="NZ_CP007514.1"/>
</dbReference>
<name>A0A023X6M9_RUBRA</name>
<keyword evidence="4" id="KW-1185">Reference proteome</keyword>
<dbReference type="InterPro" id="IPR050834">
    <property type="entry name" value="Glycosyltransf_2"/>
</dbReference>
<dbReference type="PANTHER" id="PTHR43685">
    <property type="entry name" value="GLYCOSYLTRANSFERASE"/>
    <property type="match status" value="1"/>
</dbReference>
<gene>
    <name evidence="2" type="ORF">RradSPS_2710</name>
    <name evidence="3" type="ORF">SIL72_01185</name>
</gene>
<evidence type="ECO:0000313" key="2">
    <source>
        <dbReference type="EMBL" id="AHY47993.1"/>
    </source>
</evidence>
<dbReference type="SUPFAM" id="SSF53448">
    <property type="entry name" value="Nucleotide-diphospho-sugar transferases"/>
    <property type="match status" value="1"/>
</dbReference>
<dbReference type="EMBL" id="CP007514">
    <property type="protein sequence ID" value="AHY47993.1"/>
    <property type="molecule type" value="Genomic_DNA"/>
</dbReference>
<keyword evidence="2" id="KW-0808">Transferase</keyword>
<dbReference type="Gene3D" id="3.90.550.10">
    <property type="entry name" value="Spore Coat Polysaccharide Biosynthesis Protein SpsA, Chain A"/>
    <property type="match status" value="1"/>
</dbReference>
<evidence type="ECO:0000259" key="1">
    <source>
        <dbReference type="Pfam" id="PF00535"/>
    </source>
</evidence>
<dbReference type="AlphaFoldDB" id="A0A023X6M9"/>
<dbReference type="CDD" id="cd00761">
    <property type="entry name" value="Glyco_tranf_GTA_type"/>
    <property type="match status" value="1"/>
</dbReference>
<dbReference type="EC" id="2.4.-.-" evidence="3"/>
<dbReference type="STRING" id="42256.RradSPS_2710"/>
<dbReference type="InterPro" id="IPR029044">
    <property type="entry name" value="Nucleotide-diphossugar_trans"/>
</dbReference>
<feature type="domain" description="Glycosyltransferase 2-like" evidence="1">
    <location>
        <begin position="6"/>
        <end position="149"/>
    </location>
</feature>